<dbReference type="EMBL" id="FM954973">
    <property type="protein sequence ID" value="CAV25845.1"/>
    <property type="molecule type" value="Genomic_DNA"/>
</dbReference>
<reference evidence="1 2" key="1">
    <citation type="submission" date="2009-02" db="EMBL/GenBank/DDBJ databases">
        <title>Vibrio splendidus str. LGP32 complete genome.</title>
        <authorList>
            <person name="Mazel D."/>
            <person name="Le Roux F."/>
        </authorList>
    </citation>
    <scope>NUCLEOTIDE SEQUENCE [LARGE SCALE GENOMIC DNA]</scope>
    <source>
        <strain evidence="1 2">LGP32</strain>
    </source>
</reference>
<gene>
    <name evidence="1" type="ordered locus">VS_II0384</name>
</gene>
<name>B7VQZ9_VIBA3</name>
<accession>B7VQZ9</accession>
<dbReference type="Proteomes" id="UP000009100">
    <property type="component" value="Chromosome 2"/>
</dbReference>
<dbReference type="AlphaFoldDB" id="B7VQZ9"/>
<proteinExistence type="predicted"/>
<dbReference type="HOGENOM" id="CLU_1539402_0_0_6"/>
<dbReference type="KEGG" id="vsp:VS_II0384"/>
<protein>
    <submittedName>
        <fullName evidence="1">Uncharacterized protein</fullName>
    </submittedName>
</protein>
<organism evidence="1 2">
    <name type="scientific">Vibrio atlanticus (strain LGP32)</name>
    <name type="common">Vibrio splendidus (strain Mel32)</name>
    <dbReference type="NCBI Taxonomy" id="575788"/>
    <lineage>
        <taxon>Bacteria</taxon>
        <taxon>Pseudomonadati</taxon>
        <taxon>Pseudomonadota</taxon>
        <taxon>Gammaproteobacteria</taxon>
        <taxon>Vibrionales</taxon>
        <taxon>Vibrionaceae</taxon>
        <taxon>Vibrio</taxon>
    </lineage>
</organism>
<evidence type="ECO:0000313" key="2">
    <source>
        <dbReference type="Proteomes" id="UP000009100"/>
    </source>
</evidence>
<evidence type="ECO:0000313" key="1">
    <source>
        <dbReference type="EMBL" id="CAV25845.1"/>
    </source>
</evidence>
<sequence>MLLLMKLACIVKIDKKSNFGVVYMMRLGSLVLILLSNSLFANELSSAHVKLNSKTDYCLGLQSEGMNAVDNEWLSSLSDFDLKVTLLELNRLAMTRCVQVEFKDYTYQLFQASIQLGDIKPMKVWFDLNYRSQPEEFKSSKKKLADEIKNLSKLDAFYLPFDTKKYYEAIRKVK</sequence>